<protein>
    <submittedName>
        <fullName evidence="2">Uncharacterized protein</fullName>
    </submittedName>
</protein>
<dbReference type="EMBL" id="JBDODL010001850">
    <property type="protein sequence ID" value="MES1921847.1"/>
    <property type="molecule type" value="Genomic_DNA"/>
</dbReference>
<accession>A0ABV2AR65</accession>
<reference evidence="2 3" key="1">
    <citation type="journal article" date="2024" name="BMC Biol.">
        <title>Comparative genomics of Ascetosporea gives new insight into the evolutionary basis for animal parasitism in Rhizaria.</title>
        <authorList>
            <person name="Hiltunen Thoren M."/>
            <person name="Onut-Brannstrom I."/>
            <person name="Alfjorden A."/>
            <person name="Peckova H."/>
            <person name="Swords F."/>
            <person name="Hooper C."/>
            <person name="Holzer A.S."/>
            <person name="Bass D."/>
            <person name="Burki F."/>
        </authorList>
    </citation>
    <scope>NUCLEOTIDE SEQUENCE [LARGE SCALE GENOMIC DNA]</scope>
    <source>
        <strain evidence="2">20-A016</strain>
    </source>
</reference>
<organism evidence="2 3">
    <name type="scientific">Bonamia ostreae</name>
    <dbReference type="NCBI Taxonomy" id="126728"/>
    <lineage>
        <taxon>Eukaryota</taxon>
        <taxon>Sar</taxon>
        <taxon>Rhizaria</taxon>
        <taxon>Endomyxa</taxon>
        <taxon>Ascetosporea</taxon>
        <taxon>Haplosporida</taxon>
        <taxon>Bonamia</taxon>
    </lineage>
</organism>
<evidence type="ECO:0000256" key="1">
    <source>
        <dbReference type="SAM" id="Phobius"/>
    </source>
</evidence>
<keyword evidence="1" id="KW-0812">Transmembrane</keyword>
<gene>
    <name evidence="2" type="ORF">MHBO_003383</name>
</gene>
<evidence type="ECO:0000313" key="2">
    <source>
        <dbReference type="EMBL" id="MES1921847.1"/>
    </source>
</evidence>
<keyword evidence="1" id="KW-0472">Membrane</keyword>
<evidence type="ECO:0000313" key="3">
    <source>
        <dbReference type="Proteomes" id="UP001439008"/>
    </source>
</evidence>
<dbReference type="Proteomes" id="UP001439008">
    <property type="component" value="Unassembled WGS sequence"/>
</dbReference>
<feature type="transmembrane region" description="Helical" evidence="1">
    <location>
        <begin position="73"/>
        <end position="95"/>
    </location>
</feature>
<comment type="caution">
    <text evidence="2">The sequence shown here is derived from an EMBL/GenBank/DDBJ whole genome shotgun (WGS) entry which is preliminary data.</text>
</comment>
<keyword evidence="3" id="KW-1185">Reference proteome</keyword>
<proteinExistence type="predicted"/>
<name>A0ABV2AR65_9EUKA</name>
<keyword evidence="1" id="KW-1133">Transmembrane helix</keyword>
<sequence length="335" mass="39753">MSVSPNDRELILTNLGKYHRNEPLFDRIRFRLFKRPDLTLSSEKIKEQVEIFERDKLFSTENRKEKKSFKAHFKFFLTVTTLLSAAAYFVITILAKNRERNKVTQIFAYDREEVIDLERKTGFGMDDLVEIENESKKLPKKICGFVNVEDFIGIAERIAEKRNKNVRKCDFLCLYRKSEYRIEENGELFAPLKELLSGLSILATEKDEKLKFVFKLHSNARNQNVDENEIDCKNLEILFEKLLRLRHFYADSLLCKEKRFPLPKYRPFTPHEMALAVFRQHKLNLGISDESDLNSHINNSFISFMDFKQVCSTLKSKKFGKTKFEFWYFDPNNKY</sequence>